<dbReference type="Pfam" id="PF12802">
    <property type="entry name" value="MarR_2"/>
    <property type="match status" value="1"/>
</dbReference>
<name>A0ABV9VSF0_9ACTN</name>
<evidence type="ECO:0000259" key="1">
    <source>
        <dbReference type="PROSITE" id="PS50995"/>
    </source>
</evidence>
<dbReference type="SUPFAM" id="SSF46785">
    <property type="entry name" value="Winged helix' DNA-binding domain"/>
    <property type="match status" value="1"/>
</dbReference>
<dbReference type="RefSeq" id="WP_380114440.1">
    <property type="nucleotide sequence ID" value="NZ_JBHSIU010000011.1"/>
</dbReference>
<dbReference type="SMART" id="SM00347">
    <property type="entry name" value="HTH_MARR"/>
    <property type="match status" value="1"/>
</dbReference>
<feature type="domain" description="HTH marR-type" evidence="1">
    <location>
        <begin position="14"/>
        <end position="150"/>
    </location>
</feature>
<dbReference type="PROSITE" id="PS50995">
    <property type="entry name" value="HTH_MARR_2"/>
    <property type="match status" value="1"/>
</dbReference>
<dbReference type="EMBL" id="JBHSIU010000011">
    <property type="protein sequence ID" value="MFC4998188.1"/>
    <property type="molecule type" value="Genomic_DNA"/>
</dbReference>
<dbReference type="PANTHER" id="PTHR33164:SF99">
    <property type="entry name" value="MARR FAMILY REGULATORY PROTEIN"/>
    <property type="match status" value="1"/>
</dbReference>
<sequence>MTSSGTAAWLDPREQRVWQVFFEMQDQFWRRMARELHRDTGLSEADFVVLTVLDEAPEGRLRAYELSAVAQMEKSRLHHHLQRMVERGLLTREASADTPRGAVYAITADGRAVFAAAAPVRAAHVRTWLIDHLTGAQLDVLEDISQAVLKNLKGGS</sequence>
<dbReference type="InterPro" id="IPR039422">
    <property type="entry name" value="MarR/SlyA-like"/>
</dbReference>
<dbReference type="Proteomes" id="UP001595912">
    <property type="component" value="Unassembled WGS sequence"/>
</dbReference>
<evidence type="ECO:0000313" key="3">
    <source>
        <dbReference type="Proteomes" id="UP001595912"/>
    </source>
</evidence>
<proteinExistence type="predicted"/>
<reference evidence="3" key="1">
    <citation type="journal article" date="2019" name="Int. J. Syst. Evol. Microbiol.">
        <title>The Global Catalogue of Microorganisms (GCM) 10K type strain sequencing project: providing services to taxonomists for standard genome sequencing and annotation.</title>
        <authorList>
            <consortium name="The Broad Institute Genomics Platform"/>
            <consortium name="The Broad Institute Genome Sequencing Center for Infectious Disease"/>
            <person name="Wu L."/>
            <person name="Ma J."/>
        </authorList>
    </citation>
    <scope>NUCLEOTIDE SEQUENCE [LARGE SCALE GENOMIC DNA]</scope>
    <source>
        <strain evidence="3">CGMCC 4.7152</strain>
    </source>
</reference>
<protein>
    <submittedName>
        <fullName evidence="2">MarR family winged helix-turn-helix transcriptional regulator</fullName>
    </submittedName>
</protein>
<keyword evidence="3" id="KW-1185">Reference proteome</keyword>
<dbReference type="Gene3D" id="1.10.10.10">
    <property type="entry name" value="Winged helix-like DNA-binding domain superfamily/Winged helix DNA-binding domain"/>
    <property type="match status" value="1"/>
</dbReference>
<dbReference type="InterPro" id="IPR036388">
    <property type="entry name" value="WH-like_DNA-bd_sf"/>
</dbReference>
<dbReference type="InterPro" id="IPR000835">
    <property type="entry name" value="HTH_MarR-typ"/>
</dbReference>
<organism evidence="2 3">
    <name type="scientific">Dactylosporangium cerinum</name>
    <dbReference type="NCBI Taxonomy" id="1434730"/>
    <lineage>
        <taxon>Bacteria</taxon>
        <taxon>Bacillati</taxon>
        <taxon>Actinomycetota</taxon>
        <taxon>Actinomycetes</taxon>
        <taxon>Micromonosporales</taxon>
        <taxon>Micromonosporaceae</taxon>
        <taxon>Dactylosporangium</taxon>
    </lineage>
</organism>
<gene>
    <name evidence="2" type="ORF">ACFPIJ_10120</name>
</gene>
<accession>A0ABV9VSF0</accession>
<dbReference type="PANTHER" id="PTHR33164">
    <property type="entry name" value="TRANSCRIPTIONAL REGULATOR, MARR FAMILY"/>
    <property type="match status" value="1"/>
</dbReference>
<evidence type="ECO:0000313" key="2">
    <source>
        <dbReference type="EMBL" id="MFC4998188.1"/>
    </source>
</evidence>
<comment type="caution">
    <text evidence="2">The sequence shown here is derived from an EMBL/GenBank/DDBJ whole genome shotgun (WGS) entry which is preliminary data.</text>
</comment>
<dbReference type="InterPro" id="IPR036390">
    <property type="entry name" value="WH_DNA-bd_sf"/>
</dbReference>